<name>A0A4V3DLY6_9GAMM</name>
<dbReference type="Proteomes" id="UP000295293">
    <property type="component" value="Unassembled WGS sequence"/>
</dbReference>
<dbReference type="EMBL" id="SNZH01000010">
    <property type="protein sequence ID" value="TDR41752.1"/>
    <property type="molecule type" value="Genomic_DNA"/>
</dbReference>
<organism evidence="1 2">
    <name type="scientific">Tahibacter aquaticus</name>
    <dbReference type="NCBI Taxonomy" id="520092"/>
    <lineage>
        <taxon>Bacteria</taxon>
        <taxon>Pseudomonadati</taxon>
        <taxon>Pseudomonadota</taxon>
        <taxon>Gammaproteobacteria</taxon>
        <taxon>Lysobacterales</taxon>
        <taxon>Rhodanobacteraceae</taxon>
        <taxon>Tahibacter</taxon>
    </lineage>
</organism>
<comment type="caution">
    <text evidence="1">The sequence shown here is derived from an EMBL/GenBank/DDBJ whole genome shotgun (WGS) entry which is preliminary data.</text>
</comment>
<keyword evidence="2" id="KW-1185">Reference proteome</keyword>
<evidence type="ECO:0000313" key="2">
    <source>
        <dbReference type="Proteomes" id="UP000295293"/>
    </source>
</evidence>
<gene>
    <name evidence="1" type="ORF">DFR29_110236</name>
</gene>
<proteinExistence type="predicted"/>
<accession>A0A4V3DLY6</accession>
<sequence length="130" mass="14351">MLRWHGRIGNAETTVSAMHRDYRVALQGIPLDSGDSLAIHARLSGDDWAFEQVRSVVIRGVWPGRGQLWSPDPAAAVTAVDDASDAPVACRLRRELCISTSLTRTELFDRLQHAFAAERLIEVVIATETD</sequence>
<dbReference type="AlphaFoldDB" id="A0A4V3DLY6"/>
<protein>
    <submittedName>
        <fullName evidence="1">Uncharacterized protein</fullName>
    </submittedName>
</protein>
<reference evidence="1 2" key="1">
    <citation type="submission" date="2019-03" db="EMBL/GenBank/DDBJ databases">
        <title>Genomic Encyclopedia of Type Strains, Phase IV (KMG-IV): sequencing the most valuable type-strain genomes for metagenomic binning, comparative biology and taxonomic classification.</title>
        <authorList>
            <person name="Goeker M."/>
        </authorList>
    </citation>
    <scope>NUCLEOTIDE SEQUENCE [LARGE SCALE GENOMIC DNA]</scope>
    <source>
        <strain evidence="1 2">DSM 21667</strain>
    </source>
</reference>
<evidence type="ECO:0000313" key="1">
    <source>
        <dbReference type="EMBL" id="TDR41752.1"/>
    </source>
</evidence>